<feature type="region of interest" description="Disordered" evidence="1">
    <location>
        <begin position="353"/>
        <end position="575"/>
    </location>
</feature>
<feature type="region of interest" description="Disordered" evidence="1">
    <location>
        <begin position="313"/>
        <end position="336"/>
    </location>
</feature>
<feature type="compositionally biased region" description="Low complexity" evidence="1">
    <location>
        <begin position="92"/>
        <end position="105"/>
    </location>
</feature>
<dbReference type="Proteomes" id="UP000294933">
    <property type="component" value="Unassembled WGS sequence"/>
</dbReference>
<dbReference type="OrthoDB" id="3260940at2759"/>
<accession>A0A4R5XEV5</accession>
<organism evidence="2 3">
    <name type="scientific">Rickenella mellea</name>
    <dbReference type="NCBI Taxonomy" id="50990"/>
    <lineage>
        <taxon>Eukaryota</taxon>
        <taxon>Fungi</taxon>
        <taxon>Dikarya</taxon>
        <taxon>Basidiomycota</taxon>
        <taxon>Agaricomycotina</taxon>
        <taxon>Agaricomycetes</taxon>
        <taxon>Hymenochaetales</taxon>
        <taxon>Rickenellaceae</taxon>
        <taxon>Rickenella</taxon>
    </lineage>
</organism>
<protein>
    <submittedName>
        <fullName evidence="2">Uncharacterized protein</fullName>
    </submittedName>
</protein>
<evidence type="ECO:0000313" key="3">
    <source>
        <dbReference type="Proteomes" id="UP000294933"/>
    </source>
</evidence>
<keyword evidence="3" id="KW-1185">Reference proteome</keyword>
<feature type="compositionally biased region" description="Polar residues" evidence="1">
    <location>
        <begin position="27"/>
        <end position="40"/>
    </location>
</feature>
<feature type="region of interest" description="Disordered" evidence="1">
    <location>
        <begin position="681"/>
        <end position="713"/>
    </location>
</feature>
<feature type="compositionally biased region" description="Basic and acidic residues" evidence="1">
    <location>
        <begin position="396"/>
        <end position="408"/>
    </location>
</feature>
<sequence length="788" mass="86850">MDLHDEAREAERAKKRAEYKLTNFLNNSTRSLSKSKSTQVKSEEPVRKSPSPVQPIPSRFPNTKQVKSAGTPNIPRPTYTHKTVLSVPVALPKPIDPSSSPPKSSVRTQRPHALSFSSRTIATTTFPSRPTPSSPQRTEPRPATSPKRSDSPRAISPKSPVDRKPVETLVSQMTEHTPRPRTPSIRQKILAITLPSPSPRKSTVRSESTKVRPTHTSPSSPRSEHTRPLSPRKPHDAREARDMSSHSGKSAPQVQRPRSPPSAPSAPSRREGEPVTTITKHKSSMSRLDFWRAPRFFSASNSNGHGKSAYESILEKTYNESGDDSGPRPGVLSPQTQRVTKFVPMVPKEQRLAATSARERKIQGKTPRLDSFLSDSMPMPQPHFTTKSNAPGPSRSPRERVKLQHVAETRTGTSAMRRSNSSPGQTRPLANAIGRVSPCLRIGSPKFLTRDQPGRITPERVGSPKLRGRDDEKVLQASKKVRRTTHGSFDFERPGSRTSSKSGYSESKSAKSDGTEKEGEQPPATKATVTSTGRKALAKAHSLRVLTMGSRRSEALDMTGGTRVKPPDPIPPLPPAPKRVSRQIVETPMSHFHSPPTPQEDGTTLPKLSSRKTHRTYPEHPAFKFESLAPPPSRGIKDYYDREAMNSCYAPKKQPSLELGIGLAWAPTKLKENAMVGSSVNLRSRSRPGSSDGHGAISGRPSTSDGHQARGKMEESEVVKAFKDVLGDAGYVTFKKYIHRYDAHIIPLDGPSGLTVRTRRLLDLYAPTLSERHKRELLENFVNIIRTI</sequence>
<evidence type="ECO:0000313" key="2">
    <source>
        <dbReference type="EMBL" id="TDL29679.1"/>
    </source>
</evidence>
<feature type="compositionally biased region" description="Basic and acidic residues" evidence="1">
    <location>
        <begin position="222"/>
        <end position="244"/>
    </location>
</feature>
<dbReference type="EMBL" id="ML170156">
    <property type="protein sequence ID" value="TDL29679.1"/>
    <property type="molecule type" value="Genomic_DNA"/>
</dbReference>
<feature type="compositionally biased region" description="Low complexity" evidence="1">
    <location>
        <begin position="496"/>
        <end position="507"/>
    </location>
</feature>
<feature type="region of interest" description="Disordered" evidence="1">
    <location>
        <begin position="27"/>
        <end position="289"/>
    </location>
</feature>
<feature type="compositionally biased region" description="Polar residues" evidence="1">
    <location>
        <begin position="410"/>
        <end position="425"/>
    </location>
</feature>
<evidence type="ECO:0000256" key="1">
    <source>
        <dbReference type="SAM" id="MobiDB-lite"/>
    </source>
</evidence>
<gene>
    <name evidence="2" type="ORF">BD410DRAFT_823733</name>
</gene>
<dbReference type="AlphaFoldDB" id="A0A4R5XEV5"/>
<name>A0A4R5XEV5_9AGAM</name>
<feature type="compositionally biased region" description="Polar residues" evidence="1">
    <location>
        <begin position="60"/>
        <end position="71"/>
    </location>
</feature>
<dbReference type="VEuPathDB" id="FungiDB:BD410DRAFT_823733"/>
<reference evidence="2 3" key="1">
    <citation type="submission" date="2018-06" db="EMBL/GenBank/DDBJ databases">
        <title>A transcriptomic atlas of mushroom development highlights an independent origin of complex multicellularity.</title>
        <authorList>
            <consortium name="DOE Joint Genome Institute"/>
            <person name="Krizsan K."/>
            <person name="Almasi E."/>
            <person name="Merenyi Z."/>
            <person name="Sahu N."/>
            <person name="Viragh M."/>
            <person name="Koszo T."/>
            <person name="Mondo S."/>
            <person name="Kiss B."/>
            <person name="Balint B."/>
            <person name="Kues U."/>
            <person name="Barry K."/>
            <person name="Hegedus J.C."/>
            <person name="Henrissat B."/>
            <person name="Johnson J."/>
            <person name="Lipzen A."/>
            <person name="Ohm R."/>
            <person name="Nagy I."/>
            <person name="Pangilinan J."/>
            <person name="Yan J."/>
            <person name="Xiong Y."/>
            <person name="Grigoriev I.V."/>
            <person name="Hibbett D.S."/>
            <person name="Nagy L.G."/>
        </authorList>
    </citation>
    <scope>NUCLEOTIDE SEQUENCE [LARGE SCALE GENOMIC DNA]</scope>
    <source>
        <strain evidence="2 3">SZMC22713</strain>
    </source>
</reference>
<dbReference type="STRING" id="50990.A0A4R5XEV5"/>
<feature type="compositionally biased region" description="Basic and acidic residues" evidence="1">
    <location>
        <begin position="508"/>
        <end position="520"/>
    </location>
</feature>
<proteinExistence type="predicted"/>